<feature type="transmembrane region" description="Helical" evidence="10">
    <location>
        <begin position="638"/>
        <end position="659"/>
    </location>
</feature>
<accession>A0A9R1TS01</accession>
<evidence type="ECO:0000256" key="6">
    <source>
        <dbReference type="ARBA" id="ARBA00022927"/>
    </source>
</evidence>
<gene>
    <name evidence="12" type="primary">LOC105262977</name>
</gene>
<comment type="subcellular location">
    <subcellularLocation>
        <location evidence="1">Membrane</location>
        <topology evidence="1">Multi-pass membrane protein</topology>
    </subcellularLocation>
</comment>
<name>A0A9R1TS01_9HYME</name>
<evidence type="ECO:0000256" key="5">
    <source>
        <dbReference type="ARBA" id="ARBA00022856"/>
    </source>
</evidence>
<keyword evidence="7 10" id="KW-1133">Transmembrane helix</keyword>
<feature type="transmembrane region" description="Helical" evidence="10">
    <location>
        <begin position="57"/>
        <end position="76"/>
    </location>
</feature>
<dbReference type="InterPro" id="IPR036259">
    <property type="entry name" value="MFS_trans_sf"/>
</dbReference>
<dbReference type="GO" id="GO:0022857">
    <property type="term" value="F:transmembrane transporter activity"/>
    <property type="evidence" value="ECO:0007669"/>
    <property type="project" value="InterPro"/>
</dbReference>
<feature type="transmembrane region" description="Helical" evidence="10">
    <location>
        <begin position="153"/>
        <end position="173"/>
    </location>
</feature>
<dbReference type="GO" id="GO:0015031">
    <property type="term" value="P:protein transport"/>
    <property type="evidence" value="ECO:0007669"/>
    <property type="project" value="UniProtKB-KW"/>
</dbReference>
<evidence type="ECO:0000256" key="3">
    <source>
        <dbReference type="ARBA" id="ARBA00022448"/>
    </source>
</evidence>
<dbReference type="GeneID" id="105262977"/>
<dbReference type="Proteomes" id="UP000694866">
    <property type="component" value="Unplaced"/>
</dbReference>
<dbReference type="RefSeq" id="XP_011297206.1">
    <property type="nucleotide sequence ID" value="XM_011298904.1"/>
</dbReference>
<keyword evidence="3" id="KW-0813">Transport</keyword>
<keyword evidence="6" id="KW-0653">Protein transport</keyword>
<dbReference type="Gene3D" id="1.20.1250.20">
    <property type="entry name" value="MFS general substrate transporter like domains"/>
    <property type="match status" value="2"/>
</dbReference>
<proteinExistence type="inferred from homology"/>
<dbReference type="PANTHER" id="PTHR11654">
    <property type="entry name" value="OLIGOPEPTIDE TRANSPORTER-RELATED"/>
    <property type="match status" value="1"/>
</dbReference>
<reference evidence="12" key="1">
    <citation type="submission" date="2025-08" db="UniProtKB">
        <authorList>
            <consortium name="RefSeq"/>
        </authorList>
    </citation>
    <scope>IDENTIFICATION</scope>
    <source>
        <strain evidence="12">USDA-PBARC FA_bdor</strain>
        <tissue evidence="12">Whole organism</tissue>
    </source>
</reference>
<dbReference type="KEGG" id="fas:105262977"/>
<sequence length="697" mass="77024">MVLEAKEKDKEKTVPYPKAIFVIIGTEFCERFSFYGMRIILALYIKNKLNFDDDASTIIFHAFSMLVFTFPILGAIIADSILGKFRTIFYFCIIYSLGQILLSVSAISVIGLPMREFSMMGLLLIAIGTGGIKPCVSAFGGEQFLLPQQQRHITTFFSIFCLSISAGSTISAFMTPQLRTGVQCFGDQDCYPLAFLVPAVLMVTATVIFFAGKPLYRMEQPEGNVALNVVRCISCAIWNKGISGGIRRDHWLDYADDKYDAKLIFDIKEVLSVLKLFIPLPLFFALVDQQGSRWTFQATRMDGAIGNYLVTADQIQIVPAISVIILIPIIDRCIYPLFGKIRCLDTQLKRIITGGVMAAVAFVISGLLELKLETTYPLVPRSGAAQVRIFNPRDCQVSVVVGNESLVMAPFGIFERNFDTRGNQSIFYNIDLSACGGGGVKRGEGFLMAVEGQARSYVLATTPFFYEDFVNKTTSGNPAIRVLNYNEIKSKVTRVELSGVNYVFETGGSRIDVTPVGEFSPGTYRVIVNGKFVESIVVKIGGVYTLQTHVTDNSTKISLTTVTPPNSVHIAWLLPQYIVISISEVLFSVTGLEFAFTQAPGTMKSILQASWLLTIAFGNLIVVVVAKARLFERQASEFFMFAGLMAVDMLVLAIMGKFYRYRNYDAQSIGSDESLQVIRGPDGESIRLCGFDDETNP</sequence>
<feature type="transmembrane region" description="Helical" evidence="10">
    <location>
        <begin position="20"/>
        <end position="45"/>
    </location>
</feature>
<feature type="transmembrane region" description="Helical" evidence="10">
    <location>
        <begin position="88"/>
        <end position="111"/>
    </location>
</feature>
<feature type="transmembrane region" description="Helical" evidence="10">
    <location>
        <begin position="351"/>
        <end position="368"/>
    </location>
</feature>
<evidence type="ECO:0000313" key="11">
    <source>
        <dbReference type="Proteomes" id="UP000694866"/>
    </source>
</evidence>
<keyword evidence="11" id="KW-1185">Reference proteome</keyword>
<keyword evidence="4 10" id="KW-0812">Transmembrane</keyword>
<feature type="transmembrane region" description="Helical" evidence="10">
    <location>
        <begin position="193"/>
        <end position="212"/>
    </location>
</feature>
<comment type="similarity">
    <text evidence="2">Belongs to the major facilitator superfamily. Proton-dependent oligopeptide transporter (POT/PTR) (TC 2.A.17) family.</text>
</comment>
<feature type="transmembrane region" description="Helical" evidence="10">
    <location>
        <begin position="270"/>
        <end position="287"/>
    </location>
</feature>
<dbReference type="FunFam" id="1.20.1250.20:FF:000049">
    <property type="entry name" value="Solute carrier family 15 member 2"/>
    <property type="match status" value="1"/>
</dbReference>
<evidence type="ECO:0000256" key="1">
    <source>
        <dbReference type="ARBA" id="ARBA00004141"/>
    </source>
</evidence>
<evidence type="ECO:0000256" key="4">
    <source>
        <dbReference type="ARBA" id="ARBA00022692"/>
    </source>
</evidence>
<organism evidence="11 12">
    <name type="scientific">Fopius arisanus</name>
    <dbReference type="NCBI Taxonomy" id="64838"/>
    <lineage>
        <taxon>Eukaryota</taxon>
        <taxon>Metazoa</taxon>
        <taxon>Ecdysozoa</taxon>
        <taxon>Arthropoda</taxon>
        <taxon>Hexapoda</taxon>
        <taxon>Insecta</taxon>
        <taxon>Pterygota</taxon>
        <taxon>Neoptera</taxon>
        <taxon>Endopterygota</taxon>
        <taxon>Hymenoptera</taxon>
        <taxon>Apocrita</taxon>
        <taxon>Ichneumonoidea</taxon>
        <taxon>Braconidae</taxon>
        <taxon>Opiinae</taxon>
        <taxon>Fopius</taxon>
    </lineage>
</organism>
<dbReference type="CDD" id="cd17347">
    <property type="entry name" value="MFS_SLC15A1_2_like"/>
    <property type="match status" value="1"/>
</dbReference>
<evidence type="ECO:0000256" key="8">
    <source>
        <dbReference type="ARBA" id="ARBA00023136"/>
    </source>
</evidence>
<keyword evidence="8 10" id="KW-0472">Membrane</keyword>
<dbReference type="AlphaFoldDB" id="A0A9R1TS01"/>
<feature type="transmembrane region" description="Helical" evidence="10">
    <location>
        <begin position="606"/>
        <end position="626"/>
    </location>
</feature>
<evidence type="ECO:0000313" key="12">
    <source>
        <dbReference type="RefSeq" id="XP_011297206.1"/>
    </source>
</evidence>
<feature type="transmembrane region" description="Helical" evidence="10">
    <location>
        <begin position="307"/>
        <end position="330"/>
    </location>
</feature>
<dbReference type="GO" id="GO:0016020">
    <property type="term" value="C:membrane"/>
    <property type="evidence" value="ECO:0007669"/>
    <property type="project" value="UniProtKB-SubCell"/>
</dbReference>
<dbReference type="GO" id="GO:0015833">
    <property type="term" value="P:peptide transport"/>
    <property type="evidence" value="ECO:0007669"/>
    <property type="project" value="UniProtKB-KW"/>
</dbReference>
<dbReference type="OrthoDB" id="8904098at2759"/>
<feature type="transmembrane region" description="Helical" evidence="10">
    <location>
        <begin position="117"/>
        <end position="141"/>
    </location>
</feature>
<dbReference type="FunFam" id="1.20.1250.20:FF:000379">
    <property type="entry name" value="Uncharacterized protein, isoform A"/>
    <property type="match status" value="1"/>
</dbReference>
<evidence type="ECO:0000256" key="2">
    <source>
        <dbReference type="ARBA" id="ARBA00005982"/>
    </source>
</evidence>
<evidence type="ECO:0000256" key="10">
    <source>
        <dbReference type="SAM" id="Phobius"/>
    </source>
</evidence>
<evidence type="ECO:0000256" key="9">
    <source>
        <dbReference type="ARBA" id="ARBA00078114"/>
    </source>
</evidence>
<protein>
    <recommendedName>
        <fullName evidence="9">Oligopeptide transporter 1</fullName>
    </recommendedName>
</protein>
<dbReference type="SUPFAM" id="SSF103473">
    <property type="entry name" value="MFS general substrate transporter"/>
    <property type="match status" value="1"/>
</dbReference>
<evidence type="ECO:0000256" key="7">
    <source>
        <dbReference type="ARBA" id="ARBA00022989"/>
    </source>
</evidence>
<dbReference type="InterPro" id="IPR000109">
    <property type="entry name" value="POT_fam"/>
</dbReference>
<keyword evidence="5" id="KW-0571">Peptide transport</keyword>
<dbReference type="Pfam" id="PF00854">
    <property type="entry name" value="PTR2"/>
    <property type="match status" value="2"/>
</dbReference>